<proteinExistence type="predicted"/>
<dbReference type="Proteomes" id="UP000324222">
    <property type="component" value="Unassembled WGS sequence"/>
</dbReference>
<dbReference type="AlphaFoldDB" id="A0A5B7IH06"/>
<comment type="caution">
    <text evidence="1">The sequence shown here is derived from an EMBL/GenBank/DDBJ whole genome shotgun (WGS) entry which is preliminary data.</text>
</comment>
<protein>
    <submittedName>
        <fullName evidence="1">Uncharacterized protein</fullName>
    </submittedName>
</protein>
<name>A0A5B7IH06_PORTR</name>
<reference evidence="1 2" key="1">
    <citation type="submission" date="2019-05" db="EMBL/GenBank/DDBJ databases">
        <title>Another draft genome of Portunus trituberculatus and its Hox gene families provides insights of decapod evolution.</title>
        <authorList>
            <person name="Jeong J.-H."/>
            <person name="Song I."/>
            <person name="Kim S."/>
            <person name="Choi T."/>
            <person name="Kim D."/>
            <person name="Ryu S."/>
            <person name="Kim W."/>
        </authorList>
    </citation>
    <scope>NUCLEOTIDE SEQUENCE [LARGE SCALE GENOMIC DNA]</scope>
    <source>
        <tissue evidence="1">Muscle</tissue>
    </source>
</reference>
<organism evidence="1 2">
    <name type="scientific">Portunus trituberculatus</name>
    <name type="common">Swimming crab</name>
    <name type="synonym">Neptunus trituberculatus</name>
    <dbReference type="NCBI Taxonomy" id="210409"/>
    <lineage>
        <taxon>Eukaryota</taxon>
        <taxon>Metazoa</taxon>
        <taxon>Ecdysozoa</taxon>
        <taxon>Arthropoda</taxon>
        <taxon>Crustacea</taxon>
        <taxon>Multicrustacea</taxon>
        <taxon>Malacostraca</taxon>
        <taxon>Eumalacostraca</taxon>
        <taxon>Eucarida</taxon>
        <taxon>Decapoda</taxon>
        <taxon>Pleocyemata</taxon>
        <taxon>Brachyura</taxon>
        <taxon>Eubrachyura</taxon>
        <taxon>Portunoidea</taxon>
        <taxon>Portunidae</taxon>
        <taxon>Portuninae</taxon>
        <taxon>Portunus</taxon>
    </lineage>
</organism>
<accession>A0A5B7IH06</accession>
<gene>
    <name evidence="1" type="ORF">E2C01_074726</name>
</gene>
<dbReference type="PROSITE" id="PS51257">
    <property type="entry name" value="PROKAR_LIPOPROTEIN"/>
    <property type="match status" value="1"/>
</dbReference>
<dbReference type="EMBL" id="VSRR010053185">
    <property type="protein sequence ID" value="MPC80158.1"/>
    <property type="molecule type" value="Genomic_DNA"/>
</dbReference>
<evidence type="ECO:0000313" key="1">
    <source>
        <dbReference type="EMBL" id="MPC80158.1"/>
    </source>
</evidence>
<keyword evidence="2" id="KW-1185">Reference proteome</keyword>
<sequence>MQISRHVKAVVPRPNEPTLLISGGTGTVTACIDSRKATLNTSQKYYPFDVALALFSRRLSWRQCEPRVCGACSPPSPHPPSDSRCFSRLCSSSGRLEPISKLQREEEGS</sequence>
<evidence type="ECO:0000313" key="2">
    <source>
        <dbReference type="Proteomes" id="UP000324222"/>
    </source>
</evidence>